<keyword evidence="1" id="KW-0732">Signal</keyword>
<dbReference type="InterPro" id="IPR028994">
    <property type="entry name" value="Integrin_alpha_N"/>
</dbReference>
<feature type="domain" description="ASPIC/UnbV" evidence="2">
    <location>
        <begin position="470"/>
        <end position="536"/>
    </location>
</feature>
<keyword evidence="4" id="KW-1185">Reference proteome</keyword>
<dbReference type="Pfam" id="PF13517">
    <property type="entry name" value="FG-GAP_3"/>
    <property type="match status" value="2"/>
</dbReference>
<evidence type="ECO:0000259" key="2">
    <source>
        <dbReference type="Pfam" id="PF07593"/>
    </source>
</evidence>
<name>A0A8T2QK29_CERRI</name>
<dbReference type="InterPro" id="IPR011519">
    <property type="entry name" value="UnbV_ASPIC"/>
</dbReference>
<dbReference type="EMBL" id="CM035439">
    <property type="protein sequence ID" value="KAH7283773.1"/>
    <property type="molecule type" value="Genomic_DNA"/>
</dbReference>
<evidence type="ECO:0000256" key="1">
    <source>
        <dbReference type="ARBA" id="ARBA00022729"/>
    </source>
</evidence>
<dbReference type="InterPro" id="IPR027039">
    <property type="entry name" value="Crtac1"/>
</dbReference>
<dbReference type="Proteomes" id="UP000825935">
    <property type="component" value="Chromosome 34"/>
</dbReference>
<dbReference type="SUPFAM" id="SSF69318">
    <property type="entry name" value="Integrin alpha N-terminal domain"/>
    <property type="match status" value="1"/>
</dbReference>
<dbReference type="OrthoDB" id="10022113at2759"/>
<organism evidence="3 4">
    <name type="scientific">Ceratopteris richardii</name>
    <name type="common">Triangle waterfern</name>
    <dbReference type="NCBI Taxonomy" id="49495"/>
    <lineage>
        <taxon>Eukaryota</taxon>
        <taxon>Viridiplantae</taxon>
        <taxon>Streptophyta</taxon>
        <taxon>Embryophyta</taxon>
        <taxon>Tracheophyta</taxon>
        <taxon>Polypodiopsida</taxon>
        <taxon>Polypodiidae</taxon>
        <taxon>Polypodiales</taxon>
        <taxon>Pteridineae</taxon>
        <taxon>Pteridaceae</taxon>
        <taxon>Parkerioideae</taxon>
        <taxon>Ceratopteris</taxon>
    </lineage>
</organism>
<dbReference type="PANTHER" id="PTHR16026">
    <property type="entry name" value="CARTILAGE ACIDIC PROTEIN 1"/>
    <property type="match status" value="1"/>
</dbReference>
<accession>A0A8T2QK29</accession>
<comment type="caution">
    <text evidence="3">The sequence shown here is derived from an EMBL/GenBank/DDBJ whole genome shotgun (WGS) entry which is preliminary data.</text>
</comment>
<dbReference type="AlphaFoldDB" id="A0A8T2QK29"/>
<protein>
    <recommendedName>
        <fullName evidence="2">ASPIC/UnbV domain-containing protein</fullName>
    </recommendedName>
</protein>
<gene>
    <name evidence="3" type="ORF">KP509_34G023300</name>
</gene>
<sequence>MAASLCGVSTARGVGFYLYSGYHLCLSSVPTSKFWGSYKFRRSCSLCYFKHRERHFKSYYSSAAMFKDVSDLIAVNPSKLHYGVCVSDIDSDGQMEFFVCGFGSENQVLKWKNEKLMNIAPGTLLEDPGRSAIGVAAGDLDGDGEEEIYVLNTDTFLGRKKLTDRLFSKSDGSWVDLFSLPINMDEANMCAGRSVCCVDRTGSGRYGFFVANYGGMMKLFELSETGFLEDKALEAGLITYPTGGRALLSLPLVSHHAMDIFAGNEGGPNFLFVHSGKENGAYAECAKAYGLMDSMENCRGIAVIDIIDTGSFGLACGNWQGPHRLFIPSGPGPIGGAKALGFPDAEPTLGGFKDVASAEMARPSPIRTVIAADFDNDGFEELFFNNIGTNNRLFRQTSAGCWIEADIGDALETNGLGTGAAVADIDNDGCLELLVAHGETRPQPLSFFKPHENTNSWMRVMPLTKQGAPARGASVRLTDETGRTQKRVIDAGSGYLCCMEPIAHFGLGQLRGPVDVSVCWPDGASLTLQGVEIRQCLRLSHPKAVAKVSA</sequence>
<evidence type="ECO:0000313" key="3">
    <source>
        <dbReference type="EMBL" id="KAH7283773.1"/>
    </source>
</evidence>
<proteinExistence type="predicted"/>
<dbReference type="Pfam" id="PF07593">
    <property type="entry name" value="UnbV_ASPIC"/>
    <property type="match status" value="1"/>
</dbReference>
<dbReference type="OMA" id="SQLNYGM"/>
<evidence type="ECO:0000313" key="4">
    <source>
        <dbReference type="Proteomes" id="UP000825935"/>
    </source>
</evidence>
<reference evidence="3" key="1">
    <citation type="submission" date="2021-08" db="EMBL/GenBank/DDBJ databases">
        <title>WGS assembly of Ceratopteris richardii.</title>
        <authorList>
            <person name="Marchant D.B."/>
            <person name="Chen G."/>
            <person name="Jenkins J."/>
            <person name="Shu S."/>
            <person name="Leebens-Mack J."/>
            <person name="Grimwood J."/>
            <person name="Schmutz J."/>
            <person name="Soltis P."/>
            <person name="Soltis D."/>
            <person name="Chen Z.-H."/>
        </authorList>
    </citation>
    <scope>NUCLEOTIDE SEQUENCE</scope>
    <source>
        <strain evidence="3">Whitten #5841</strain>
        <tissue evidence="3">Leaf</tissue>
    </source>
</reference>
<dbReference type="InterPro" id="IPR013517">
    <property type="entry name" value="FG-GAP"/>
</dbReference>
<dbReference type="PANTHER" id="PTHR16026:SF0">
    <property type="entry name" value="CARTILAGE ACIDIC PROTEIN 1"/>
    <property type="match status" value="1"/>
</dbReference>